<feature type="region of interest" description="Disordered" evidence="2">
    <location>
        <begin position="485"/>
        <end position="520"/>
    </location>
</feature>
<protein>
    <recommendedName>
        <fullName evidence="3">RING-type domain-containing protein</fullName>
    </recommendedName>
</protein>
<keyword evidence="1" id="KW-0863">Zinc-finger</keyword>
<dbReference type="AlphaFoldDB" id="A0A6U9VJ13"/>
<dbReference type="SMART" id="SM00184">
    <property type="entry name" value="RING"/>
    <property type="match status" value="1"/>
</dbReference>
<dbReference type="InterPro" id="IPR001841">
    <property type="entry name" value="Znf_RING"/>
</dbReference>
<accession>A0A6U9VJ13</accession>
<reference evidence="5" key="1">
    <citation type="submission" date="2021-01" db="EMBL/GenBank/DDBJ databases">
        <authorList>
            <person name="Corre E."/>
            <person name="Pelletier E."/>
            <person name="Niang G."/>
            <person name="Scheremetjew M."/>
            <person name="Finn R."/>
            <person name="Kale V."/>
            <person name="Holt S."/>
            <person name="Cochrane G."/>
            <person name="Meng A."/>
            <person name="Brown T."/>
            <person name="Cohen L."/>
        </authorList>
    </citation>
    <scope>NUCLEOTIDE SEQUENCE</scope>
    <source>
        <strain evidence="5">10249 10 AB</strain>
    </source>
</reference>
<name>A0A6U9VJ13_9STRA</name>
<organism evidence="5">
    <name type="scientific">Pseudo-nitzschia australis</name>
    <dbReference type="NCBI Taxonomy" id="44445"/>
    <lineage>
        <taxon>Eukaryota</taxon>
        <taxon>Sar</taxon>
        <taxon>Stramenopiles</taxon>
        <taxon>Ochrophyta</taxon>
        <taxon>Bacillariophyta</taxon>
        <taxon>Bacillariophyceae</taxon>
        <taxon>Bacillariophycidae</taxon>
        <taxon>Bacillariales</taxon>
        <taxon>Bacillariaceae</taxon>
        <taxon>Pseudo-nitzschia</taxon>
    </lineage>
</organism>
<feature type="region of interest" description="Disordered" evidence="2">
    <location>
        <begin position="592"/>
        <end position="617"/>
    </location>
</feature>
<feature type="region of interest" description="Disordered" evidence="2">
    <location>
        <begin position="214"/>
        <end position="247"/>
    </location>
</feature>
<feature type="compositionally biased region" description="Polar residues" evidence="2">
    <location>
        <begin position="223"/>
        <end position="238"/>
    </location>
</feature>
<evidence type="ECO:0000256" key="2">
    <source>
        <dbReference type="SAM" id="MobiDB-lite"/>
    </source>
</evidence>
<feature type="compositionally biased region" description="Polar residues" evidence="2">
    <location>
        <begin position="500"/>
        <end position="511"/>
    </location>
</feature>
<dbReference type="PROSITE" id="PS50089">
    <property type="entry name" value="ZF_RING_2"/>
    <property type="match status" value="1"/>
</dbReference>
<dbReference type="GO" id="GO:0008270">
    <property type="term" value="F:zinc ion binding"/>
    <property type="evidence" value="ECO:0007669"/>
    <property type="project" value="UniProtKB-KW"/>
</dbReference>
<feature type="domain" description="RING-type" evidence="3">
    <location>
        <begin position="9"/>
        <end position="48"/>
    </location>
</feature>
<dbReference type="Pfam" id="PF13920">
    <property type="entry name" value="zf-C3HC4_3"/>
    <property type="match status" value="1"/>
</dbReference>
<dbReference type="SUPFAM" id="SSF57850">
    <property type="entry name" value="RING/U-box"/>
    <property type="match status" value="1"/>
</dbReference>
<sequence length="617" mass="68262">MVSPFSFHCIICYEEFDIETRFPVVLPCGHTYICNECAHKIDYCTECRTPLFEMMPQNECAKAPVEQLPGWSSRSLGKNNSRNAPGRQQQQPNKKPPPPLKRRLLLPKNVVLMSLIEATELATENVHGREHEPSLHDSPMITQSVLDLEDDEEQKIRTSTSLAISDCGTYAVAAKDGLEIFSNRPYSLIQQSEEDVDTLVRCYNISSANGRNGAGVGVVDGDQNSAEGSFSRNQSTPQGRPPGRLSWGDRVQIVSTQNGWAKMARGYGYVRAGAQQLVKVGGSVDRSCKLEAMLRLMSLRRKELREEQKKIDNQFIAFMNELQVSLMSDEDLTVIAADTFHKNIENNDPSVGRSNSAATVRSRNEDATPLDTTTSANTNTNINALEPARPRNTNTYPAVSEPMRSMNVYEDSTPLKPRFNERPMTPPRVSSRGSFFCNGSDVLNAFVPLSSSESQPPALPTVPRTPAIAREFNNMSIEQRNQFQNNNYPQTPRYDRRNHTSAADTPTRILTSASPPSPSALRAGARAWREMHGRPASNDIDFRTGMSGHSALLSSSAHPHDYFASTQRFFAGMSNHTGLTMFKAPRFPFGPASYTTDDETQAEAPSSLTFPSPGSSL</sequence>
<feature type="compositionally biased region" description="Polar residues" evidence="2">
    <location>
        <begin position="346"/>
        <end position="361"/>
    </location>
</feature>
<feature type="compositionally biased region" description="Low complexity" evidence="2">
    <location>
        <begin position="367"/>
        <end position="384"/>
    </location>
</feature>
<dbReference type="Gene3D" id="3.30.40.10">
    <property type="entry name" value="Zinc/RING finger domain, C3HC4 (zinc finger)"/>
    <property type="match status" value="1"/>
</dbReference>
<keyword evidence="1" id="KW-0862">Zinc</keyword>
<dbReference type="EMBL" id="HBIX01001543">
    <property type="protein sequence ID" value="CAE0708430.1"/>
    <property type="molecule type" value="Transcribed_RNA"/>
</dbReference>
<gene>
    <name evidence="4" type="ORF">PAUS00366_LOCUS1149</name>
    <name evidence="5" type="ORF">PAUS00366_LOCUS1150</name>
</gene>
<evidence type="ECO:0000313" key="4">
    <source>
        <dbReference type="EMBL" id="CAE0708429.1"/>
    </source>
</evidence>
<evidence type="ECO:0000259" key="3">
    <source>
        <dbReference type="PROSITE" id="PS50089"/>
    </source>
</evidence>
<proteinExistence type="predicted"/>
<evidence type="ECO:0000313" key="5">
    <source>
        <dbReference type="EMBL" id="CAE0708430.1"/>
    </source>
</evidence>
<evidence type="ECO:0000256" key="1">
    <source>
        <dbReference type="PROSITE-ProRule" id="PRU00175"/>
    </source>
</evidence>
<feature type="region of interest" description="Disordered" evidence="2">
    <location>
        <begin position="345"/>
        <end position="399"/>
    </location>
</feature>
<feature type="compositionally biased region" description="Polar residues" evidence="2">
    <location>
        <begin position="71"/>
        <end position="83"/>
    </location>
</feature>
<dbReference type="EMBL" id="HBIX01001542">
    <property type="protein sequence ID" value="CAE0708429.1"/>
    <property type="molecule type" value="Transcribed_RNA"/>
</dbReference>
<feature type="region of interest" description="Disordered" evidence="2">
    <location>
        <begin position="71"/>
        <end position="102"/>
    </location>
</feature>
<keyword evidence="1" id="KW-0479">Metal-binding</keyword>
<feature type="compositionally biased region" description="Polar residues" evidence="2">
    <location>
        <begin position="603"/>
        <end position="617"/>
    </location>
</feature>
<dbReference type="InterPro" id="IPR013083">
    <property type="entry name" value="Znf_RING/FYVE/PHD"/>
</dbReference>